<dbReference type="PANTHER" id="PTHR43667">
    <property type="entry name" value="CYCLOPROPANE-FATTY-ACYL-PHOSPHOLIPID SYNTHASE"/>
    <property type="match status" value="1"/>
</dbReference>
<dbReference type="GO" id="GO:0032259">
    <property type="term" value="P:methylation"/>
    <property type="evidence" value="ECO:0007669"/>
    <property type="project" value="UniProtKB-KW"/>
</dbReference>
<evidence type="ECO:0000256" key="6">
    <source>
        <dbReference type="PIRSR" id="PIRSR003085-1"/>
    </source>
</evidence>
<gene>
    <name evidence="7" type="primary">cfa</name>
    <name evidence="7" type="ORF">HS096_00765</name>
</gene>
<evidence type="ECO:0000313" key="8">
    <source>
        <dbReference type="Proteomes" id="UP000710385"/>
    </source>
</evidence>
<dbReference type="EMBL" id="JABTTY010000001">
    <property type="protein sequence ID" value="MBE7524920.1"/>
    <property type="molecule type" value="Genomic_DNA"/>
</dbReference>
<dbReference type="InterPro" id="IPR003333">
    <property type="entry name" value="CMAS"/>
</dbReference>
<dbReference type="GO" id="GO:0008610">
    <property type="term" value="P:lipid biosynthetic process"/>
    <property type="evidence" value="ECO:0007669"/>
    <property type="project" value="InterPro"/>
</dbReference>
<proteinExistence type="inferred from homology"/>
<accession>A0A928Y4J4</accession>
<name>A0A928Y4J4_UNCKA</name>
<dbReference type="EC" id="2.1.1.79" evidence="7"/>
<dbReference type="InterPro" id="IPR050723">
    <property type="entry name" value="CFA/CMAS"/>
</dbReference>
<sequence length="371" mass="43007">MLYAERHARALLKEFDIEINGSRPWDIRVHNPKLYGRALSMGSLGFGEAYMDGWWDCDALDELFFRLLRKDIRERIKNNWPVLLHGIVSRLFNLQRKSRAFHIGEKHYDVGNDLYQGMLDRRMVYTCGYWKDAANLDQAQEAKLDLVCKKIHLLPGQRVLDIGCGWGSFAKFAAERYGAHVVGITVSKEQVALGQKLCAGLPVEIRLQDYRDVNETFDHIISLGMFEHVGYRNYRLFYDLVSKNLKDDGLFLLHTIAGPSSTTGTDPWIHKYIFPNSMLPSAVQLARAAEGRFITEDWHNFGSDYDKTLLSWSKNVESAWNGLKDRYSERFHRMWRYYLLSCAGLFRARQAELYQIVYSKHGVLDGYISVR</sequence>
<dbReference type="CDD" id="cd02440">
    <property type="entry name" value="AdoMet_MTases"/>
    <property type="match status" value="1"/>
</dbReference>
<dbReference type="SUPFAM" id="SSF53335">
    <property type="entry name" value="S-adenosyl-L-methionine-dependent methyltransferases"/>
    <property type="match status" value="1"/>
</dbReference>
<reference evidence="7" key="1">
    <citation type="submission" date="2020-05" db="EMBL/GenBank/DDBJ databases">
        <title>High-Quality Genomes of Partial-Nitritation/Anammox System by Hierarchical Clustering Based Hybrid Assembly.</title>
        <authorList>
            <person name="Liu L."/>
            <person name="Wang Y."/>
            <person name="Che Y."/>
            <person name="Chen Y."/>
            <person name="Xia Y."/>
            <person name="Luo R."/>
            <person name="Cheng S.H."/>
            <person name="Zheng C."/>
            <person name="Zhang T."/>
        </authorList>
    </citation>
    <scope>NUCLEOTIDE SEQUENCE</scope>
    <source>
        <strain evidence="7">H1_PAT1</strain>
    </source>
</reference>
<evidence type="ECO:0000256" key="2">
    <source>
        <dbReference type="ARBA" id="ARBA00022603"/>
    </source>
</evidence>
<keyword evidence="5" id="KW-0443">Lipid metabolism</keyword>
<dbReference type="Proteomes" id="UP000710385">
    <property type="component" value="Unassembled WGS sequence"/>
</dbReference>
<evidence type="ECO:0000256" key="3">
    <source>
        <dbReference type="ARBA" id="ARBA00022679"/>
    </source>
</evidence>
<dbReference type="AlphaFoldDB" id="A0A928Y4J4"/>
<dbReference type="Gene3D" id="3.40.50.150">
    <property type="entry name" value="Vaccinia Virus protein VP39"/>
    <property type="match status" value="1"/>
</dbReference>
<evidence type="ECO:0000256" key="5">
    <source>
        <dbReference type="ARBA" id="ARBA00023098"/>
    </source>
</evidence>
<keyword evidence="2 7" id="KW-0489">Methyltransferase</keyword>
<dbReference type="Pfam" id="PF02353">
    <property type="entry name" value="CMAS"/>
    <property type="match status" value="1"/>
</dbReference>
<protein>
    <submittedName>
        <fullName evidence="7">Cyclopropane fatty acyl phospholipid synthase</fullName>
        <ecNumber evidence="7">2.1.1.79</ecNumber>
    </submittedName>
</protein>
<organism evidence="7 8">
    <name type="scientific">candidate division WWE3 bacterium</name>
    <dbReference type="NCBI Taxonomy" id="2053526"/>
    <lineage>
        <taxon>Bacteria</taxon>
        <taxon>Katanobacteria</taxon>
    </lineage>
</organism>
<dbReference type="PIRSF" id="PIRSF003085">
    <property type="entry name" value="CMAS"/>
    <property type="match status" value="1"/>
</dbReference>
<keyword evidence="3 7" id="KW-0808">Transferase</keyword>
<dbReference type="NCBIfam" id="NF008686">
    <property type="entry name" value="PRK11705.1"/>
    <property type="match status" value="1"/>
</dbReference>
<keyword evidence="4" id="KW-0949">S-adenosyl-L-methionine</keyword>
<dbReference type="PANTHER" id="PTHR43667:SF1">
    <property type="entry name" value="CYCLOPROPANE-FATTY-ACYL-PHOSPHOLIPID SYNTHASE"/>
    <property type="match status" value="1"/>
</dbReference>
<evidence type="ECO:0000256" key="4">
    <source>
        <dbReference type="ARBA" id="ARBA00022691"/>
    </source>
</evidence>
<dbReference type="InterPro" id="IPR029063">
    <property type="entry name" value="SAM-dependent_MTases_sf"/>
</dbReference>
<comment type="similarity">
    <text evidence="1">Belongs to the CFA/CMAS family.</text>
</comment>
<dbReference type="GO" id="GO:0008825">
    <property type="term" value="F:cyclopropane-fatty-acyl-phospholipid synthase activity"/>
    <property type="evidence" value="ECO:0007669"/>
    <property type="project" value="UniProtKB-EC"/>
</dbReference>
<evidence type="ECO:0000313" key="7">
    <source>
        <dbReference type="EMBL" id="MBE7524920.1"/>
    </source>
</evidence>
<evidence type="ECO:0000256" key="1">
    <source>
        <dbReference type="ARBA" id="ARBA00010815"/>
    </source>
</evidence>
<feature type="active site" evidence="6">
    <location>
        <position position="342"/>
    </location>
</feature>
<comment type="caution">
    <text evidence="7">The sequence shown here is derived from an EMBL/GenBank/DDBJ whole genome shotgun (WGS) entry which is preliminary data.</text>
</comment>